<evidence type="ECO:0008006" key="3">
    <source>
        <dbReference type="Google" id="ProtNLM"/>
    </source>
</evidence>
<dbReference type="RefSeq" id="WP_184308396.1">
    <property type="nucleotide sequence ID" value="NZ_JACHEN010000003.1"/>
</dbReference>
<gene>
    <name evidence="1" type="ORF">HNQ80_000821</name>
</gene>
<dbReference type="Proteomes" id="UP000579281">
    <property type="component" value="Unassembled WGS sequence"/>
</dbReference>
<protein>
    <recommendedName>
        <fullName evidence="3">SHOCT domain-containing protein</fullName>
    </recommendedName>
</protein>
<keyword evidence="2" id="KW-1185">Reference proteome</keyword>
<dbReference type="EMBL" id="JACHEN010000003">
    <property type="protein sequence ID" value="MBB6214738.1"/>
    <property type="molecule type" value="Genomic_DNA"/>
</dbReference>
<proteinExistence type="predicted"/>
<reference evidence="1 2" key="1">
    <citation type="submission" date="2020-08" db="EMBL/GenBank/DDBJ databases">
        <title>Genomic Encyclopedia of Type Strains, Phase IV (KMG-IV): sequencing the most valuable type-strain genomes for metagenomic binning, comparative biology and taxonomic classification.</title>
        <authorList>
            <person name="Goeker M."/>
        </authorList>
    </citation>
    <scope>NUCLEOTIDE SEQUENCE [LARGE SCALE GENOMIC DNA]</scope>
    <source>
        <strain evidence="1 2">DSM 103526</strain>
    </source>
</reference>
<comment type="caution">
    <text evidence="1">The sequence shown here is derived from an EMBL/GenBank/DDBJ whole genome shotgun (WGS) entry which is preliminary data.</text>
</comment>
<organism evidence="1 2">
    <name type="scientific">Anaerosolibacter carboniphilus</name>
    <dbReference type="NCBI Taxonomy" id="1417629"/>
    <lineage>
        <taxon>Bacteria</taxon>
        <taxon>Bacillati</taxon>
        <taxon>Bacillota</taxon>
        <taxon>Clostridia</taxon>
        <taxon>Peptostreptococcales</taxon>
        <taxon>Thermotaleaceae</taxon>
        <taxon>Anaerosolibacter</taxon>
    </lineage>
</organism>
<evidence type="ECO:0000313" key="1">
    <source>
        <dbReference type="EMBL" id="MBB6214738.1"/>
    </source>
</evidence>
<name>A0A841KRH1_9FIRM</name>
<accession>A0A841KRH1</accession>
<evidence type="ECO:0000313" key="2">
    <source>
        <dbReference type="Proteomes" id="UP000579281"/>
    </source>
</evidence>
<dbReference type="AlphaFoldDB" id="A0A841KRH1"/>
<sequence>MSISPYKIGKDLELLCIKMLDILGKMKDRGIISEDDYEEHIKLKVAFLNNCGETIDKGFGQK</sequence>